<dbReference type="AlphaFoldDB" id="A0A8J2WYN5"/>
<proteinExistence type="predicted"/>
<gene>
    <name evidence="1" type="ORF">PECAL_3P12400</name>
</gene>
<sequence>MHCFAIPVTEQEHNQFSQLEVARAATQTYTVVAVEHATEGQPLDVAQLEHLQSFASSAAGWMPPSDPAEPIKAVLFHGATWDDSACLQRVQALVAGRTDLVVVTQTFSREFMLNRCEARTGYRAKGAWWSCETPHDEAMLAAQTGRCDWKGPIVFYVDYINSQMVPEEGPKRGVRAYALATQAELAKPGRRSAEGVERVMRSSLGLLHLVGIMAGDGRLFAGEPLEDIDVTLVSRAVDCTLREDPWSLMGRLTFAIILVELDPVALMFGHKIVVDFEVVQRPPLDEDKTNIGLPTSMPSTLVDVQLMVNQSCPPGVLDVPLDFAVDDPRAVDVNAFPAVQGYKDALERDEAELLREIAEALAERKERDELRAVWRSEAAEKGLITCGFVAVICDQSGYGGISSIWGGDEALSDEHREALADNLSKMGMFTVSRLDGDVFENVFGGTYRSEFLPPHVIGIFPHGTSFPSKTTLIRPTGSLTCLAKGARLFSESGAVALVLAAGMVPTRVPREDGGLSAVSEAADAFMATIGGVGDGLCLLGHEDYHDPFVNAFAAYLPNVEWKHNNDPLVIVNPVHEKRSRATTTREATEMKQLEPSRLSLVQMRSLDDVVFTVESVKTPETQLVLIKKFETFLKDVTADPSTKFPLAGSRVDAHGARNEMKVVADFLKTGKRGNKKKKAEDMLDKLYTLRKLPRKYFIEKAAAEAAAAAASP</sequence>
<evidence type="ECO:0000313" key="1">
    <source>
        <dbReference type="EMBL" id="CAH0371305.1"/>
    </source>
</evidence>
<evidence type="ECO:0000313" key="2">
    <source>
        <dbReference type="Proteomes" id="UP000789595"/>
    </source>
</evidence>
<keyword evidence="2" id="KW-1185">Reference proteome</keyword>
<dbReference type="Proteomes" id="UP000789595">
    <property type="component" value="Unassembled WGS sequence"/>
</dbReference>
<comment type="caution">
    <text evidence="1">The sequence shown here is derived from an EMBL/GenBank/DDBJ whole genome shotgun (WGS) entry which is preliminary data.</text>
</comment>
<accession>A0A8J2WYN5</accession>
<organism evidence="1 2">
    <name type="scientific">Pelagomonas calceolata</name>
    <dbReference type="NCBI Taxonomy" id="35677"/>
    <lineage>
        <taxon>Eukaryota</taxon>
        <taxon>Sar</taxon>
        <taxon>Stramenopiles</taxon>
        <taxon>Ochrophyta</taxon>
        <taxon>Pelagophyceae</taxon>
        <taxon>Pelagomonadales</taxon>
        <taxon>Pelagomonadaceae</taxon>
        <taxon>Pelagomonas</taxon>
    </lineage>
</organism>
<reference evidence="1" key="1">
    <citation type="submission" date="2021-11" db="EMBL/GenBank/DDBJ databases">
        <authorList>
            <consortium name="Genoscope - CEA"/>
            <person name="William W."/>
        </authorList>
    </citation>
    <scope>NUCLEOTIDE SEQUENCE</scope>
</reference>
<protein>
    <submittedName>
        <fullName evidence="1">Uncharacterized protein</fullName>
    </submittedName>
</protein>
<name>A0A8J2WYN5_9STRA</name>
<dbReference type="EMBL" id="CAKKNE010000003">
    <property type="protein sequence ID" value="CAH0371305.1"/>
    <property type="molecule type" value="Genomic_DNA"/>
</dbReference>